<accession>A0A1F5TR93</accession>
<organism evidence="1 2">
    <name type="scientific">Candidatus Falkowbacteria bacterium RIFOXYD2_FULL_34_120</name>
    <dbReference type="NCBI Taxonomy" id="1798007"/>
    <lineage>
        <taxon>Bacteria</taxon>
        <taxon>Candidatus Falkowiibacteriota</taxon>
    </lineage>
</organism>
<comment type="caution">
    <text evidence="1">The sequence shown here is derived from an EMBL/GenBank/DDBJ whole genome shotgun (WGS) entry which is preliminary data.</text>
</comment>
<dbReference type="Proteomes" id="UP000177579">
    <property type="component" value="Unassembled WGS sequence"/>
</dbReference>
<evidence type="ECO:0000313" key="1">
    <source>
        <dbReference type="EMBL" id="OGF41294.1"/>
    </source>
</evidence>
<protein>
    <submittedName>
        <fullName evidence="1">Uncharacterized protein</fullName>
    </submittedName>
</protein>
<gene>
    <name evidence="1" type="ORF">A2531_00330</name>
</gene>
<name>A0A1F5TR93_9BACT</name>
<sequence>MKKGNCVRVYTNDGATLYFTDKKYPDPKNPEKFLSATEKVESMKCEIGSALVLKVDGETKEYGVVQRFIDML</sequence>
<dbReference type="AlphaFoldDB" id="A0A1F5TR93"/>
<dbReference type="EMBL" id="MFGO01000011">
    <property type="protein sequence ID" value="OGF41294.1"/>
    <property type="molecule type" value="Genomic_DNA"/>
</dbReference>
<proteinExistence type="predicted"/>
<evidence type="ECO:0000313" key="2">
    <source>
        <dbReference type="Proteomes" id="UP000177579"/>
    </source>
</evidence>
<reference evidence="1 2" key="1">
    <citation type="journal article" date="2016" name="Nat. Commun.">
        <title>Thousands of microbial genomes shed light on interconnected biogeochemical processes in an aquifer system.</title>
        <authorList>
            <person name="Anantharaman K."/>
            <person name="Brown C.T."/>
            <person name="Hug L.A."/>
            <person name="Sharon I."/>
            <person name="Castelle C.J."/>
            <person name="Probst A.J."/>
            <person name="Thomas B.C."/>
            <person name="Singh A."/>
            <person name="Wilkins M.J."/>
            <person name="Karaoz U."/>
            <person name="Brodie E.L."/>
            <person name="Williams K.H."/>
            <person name="Hubbard S.S."/>
            <person name="Banfield J.F."/>
        </authorList>
    </citation>
    <scope>NUCLEOTIDE SEQUENCE [LARGE SCALE GENOMIC DNA]</scope>
</reference>